<feature type="region of interest" description="Disordered" evidence="1">
    <location>
        <begin position="34"/>
        <end position="137"/>
    </location>
</feature>
<name>A0A9D5BVQ0_9LILI</name>
<organism evidence="2 3">
    <name type="scientific">Dioscorea zingiberensis</name>
    <dbReference type="NCBI Taxonomy" id="325984"/>
    <lineage>
        <taxon>Eukaryota</taxon>
        <taxon>Viridiplantae</taxon>
        <taxon>Streptophyta</taxon>
        <taxon>Embryophyta</taxon>
        <taxon>Tracheophyta</taxon>
        <taxon>Spermatophyta</taxon>
        <taxon>Magnoliopsida</taxon>
        <taxon>Liliopsida</taxon>
        <taxon>Dioscoreales</taxon>
        <taxon>Dioscoreaceae</taxon>
        <taxon>Dioscorea</taxon>
    </lineage>
</organism>
<evidence type="ECO:0000313" key="3">
    <source>
        <dbReference type="Proteomes" id="UP001085076"/>
    </source>
</evidence>
<dbReference type="Proteomes" id="UP001085076">
    <property type="component" value="Unassembled WGS sequence"/>
</dbReference>
<dbReference type="EMBL" id="JAGGNH010000023">
    <property type="protein sequence ID" value="KAJ0961415.1"/>
    <property type="molecule type" value="Genomic_DNA"/>
</dbReference>
<gene>
    <name evidence="2" type="ORF">J5N97_000370</name>
</gene>
<accession>A0A9D5BVQ0</accession>
<reference evidence="2 3" key="1">
    <citation type="journal article" date="2022" name="Hortic Res">
        <title>The genome of Dioscorea zingiberensis sheds light on the biosynthesis, origin and evolution of the medicinally important diosgenin saponins.</title>
        <authorList>
            <person name="Li Y."/>
            <person name="Tan C."/>
            <person name="Li Z."/>
            <person name="Guo J."/>
            <person name="Li S."/>
            <person name="Chen X."/>
            <person name="Wang C."/>
            <person name="Dai X."/>
            <person name="Yang H."/>
            <person name="Song W."/>
            <person name="Hou L."/>
            <person name="Xu J."/>
            <person name="Tong Z."/>
            <person name="Xu A."/>
            <person name="Yuan X."/>
            <person name="Wang W."/>
            <person name="Yang Q."/>
            <person name="Chen L."/>
            <person name="Sun Z."/>
            <person name="Wang K."/>
            <person name="Pan B."/>
            <person name="Chen J."/>
            <person name="Bao Y."/>
            <person name="Liu F."/>
            <person name="Qi X."/>
            <person name="Gang D.R."/>
            <person name="Wen J."/>
            <person name="Li J."/>
        </authorList>
    </citation>
    <scope>NUCLEOTIDE SEQUENCE [LARGE SCALE GENOMIC DNA]</scope>
    <source>
        <strain evidence="2">Dzin_1.0</strain>
    </source>
</reference>
<feature type="compositionally biased region" description="Basic and acidic residues" evidence="1">
    <location>
        <begin position="105"/>
        <end position="124"/>
    </location>
</feature>
<dbReference type="AlphaFoldDB" id="A0A9D5BVQ0"/>
<evidence type="ECO:0000313" key="2">
    <source>
        <dbReference type="EMBL" id="KAJ0961415.1"/>
    </source>
</evidence>
<comment type="caution">
    <text evidence="2">The sequence shown here is derived from an EMBL/GenBank/DDBJ whole genome shotgun (WGS) entry which is preliminary data.</text>
</comment>
<keyword evidence="3" id="KW-1185">Reference proteome</keyword>
<evidence type="ECO:0000256" key="1">
    <source>
        <dbReference type="SAM" id="MobiDB-lite"/>
    </source>
</evidence>
<protein>
    <submittedName>
        <fullName evidence="2">Uncharacterized protein</fullName>
    </submittedName>
</protein>
<sequence length="155" mass="17331">MAETTARNPNLPPEYVTLKQLQQLRLEKKQVEEAAVLEKPKEEEEELQEKRPPKASNPLQWRSKPKAPHPQPAKATAVVQSPDPKPGAGSDDTLARRRRSRGGRSARDGRTCVRADGEEFEMRGKKSTARNRRGTGRVKFEEIGGNGLVWVPKST</sequence>
<proteinExistence type="predicted"/>
<feature type="compositionally biased region" description="Basic and acidic residues" evidence="1">
    <location>
        <begin position="34"/>
        <end position="52"/>
    </location>
</feature>
<feature type="compositionally biased region" description="Basic residues" evidence="1">
    <location>
        <begin position="125"/>
        <end position="136"/>
    </location>
</feature>